<accession>A0A2R4P9G0</accession>
<evidence type="ECO:0000313" key="2">
    <source>
        <dbReference type="Proteomes" id="UP000244821"/>
    </source>
</evidence>
<gene>
    <name evidence="1" type="ORF">C5022_000059</name>
</gene>
<organism evidence="1 2">
    <name type="scientific">Pseudomonas phage vB_PaeP_130_113</name>
    <dbReference type="NCBI Taxonomy" id="2161784"/>
    <lineage>
        <taxon>Viruses</taxon>
        <taxon>Duplodnaviria</taxon>
        <taxon>Heunggongvirae</taxon>
        <taxon>Uroviricota</taxon>
        <taxon>Caudoviricetes</taxon>
        <taxon>Autographivirales</taxon>
        <taxon>Autoscriptoviridae</taxon>
        <taxon>Krylovirinae</taxon>
        <taxon>Phikmvvirus</taxon>
        <taxon>Phikmvvirus pv130113</taxon>
    </lineage>
</organism>
<name>A0A2R4P9G0_9CAUD</name>
<evidence type="ECO:0000313" key="1">
    <source>
        <dbReference type="EMBL" id="AVX47662.1"/>
    </source>
</evidence>
<dbReference type="Proteomes" id="UP000244821">
    <property type="component" value="Segment"/>
</dbReference>
<dbReference type="EMBL" id="MH107770">
    <property type="protein sequence ID" value="AVX47662.1"/>
    <property type="molecule type" value="Genomic_DNA"/>
</dbReference>
<reference evidence="1 2" key="1">
    <citation type="journal article" date="2018" name="Viruses">
        <title>Characterizing Phage Genomes for Therapeutic Applications.</title>
        <authorList>
            <person name="Philipson C.W."/>
            <person name="Voegtly L.J."/>
            <person name="Lueder M.R."/>
            <person name="Long K.A."/>
            <person name="Rice G.K."/>
            <person name="Frey K.G."/>
            <person name="Biswas B."/>
            <person name="Cer R.Z."/>
            <person name="Hamilton T."/>
            <person name="Bishop-Lilly K.A."/>
        </authorList>
    </citation>
    <scope>NUCLEOTIDE SEQUENCE [LARGE SCALE GENOMIC DNA]</scope>
    <source>
        <strain evidence="2">130</strain>
    </source>
</reference>
<keyword evidence="2" id="KW-1185">Reference proteome</keyword>
<protein>
    <submittedName>
        <fullName evidence="1">Uncharacterized protein</fullName>
    </submittedName>
</protein>
<proteinExistence type="predicted"/>
<sequence>MTATPEQVREVRNSAKALDQAAQPVVQGTEPLPLEEQYRGKMLNLSLRMADALYDVDVLSEESFLGPGDRVVHKEHTYPLRSGARSADVQVVDTSDGVAFDFASPALHSWKTASSIRCGSGMVPGLVWRCSPATHCGPRSMLRQTCGTYGLIPTWATT</sequence>